<dbReference type="EMBL" id="ASRX01000152">
    <property type="protein sequence ID" value="EYE99992.1"/>
    <property type="molecule type" value="Genomic_DNA"/>
</dbReference>
<feature type="compositionally biased region" description="Basic residues" evidence="1">
    <location>
        <begin position="353"/>
        <end position="362"/>
    </location>
</feature>
<dbReference type="Proteomes" id="UP000019678">
    <property type="component" value="Unassembled WGS sequence"/>
</dbReference>
<evidence type="ECO:0000313" key="2">
    <source>
        <dbReference type="EMBL" id="EYE99992.1"/>
    </source>
</evidence>
<comment type="caution">
    <text evidence="2">The sequence shown here is derived from an EMBL/GenBank/DDBJ whole genome shotgun (WGS) entry which is preliminary data.</text>
</comment>
<keyword evidence="3" id="KW-1185">Reference proteome</keyword>
<feature type="region of interest" description="Disordered" evidence="1">
    <location>
        <begin position="231"/>
        <end position="400"/>
    </location>
</feature>
<organism evidence="2 3">
    <name type="scientific">Chondromyces apiculatus DSM 436</name>
    <dbReference type="NCBI Taxonomy" id="1192034"/>
    <lineage>
        <taxon>Bacteria</taxon>
        <taxon>Pseudomonadati</taxon>
        <taxon>Myxococcota</taxon>
        <taxon>Polyangia</taxon>
        <taxon>Polyangiales</taxon>
        <taxon>Polyangiaceae</taxon>
        <taxon>Chondromyces</taxon>
    </lineage>
</organism>
<sequence>MPGMSDSARVDDLKLHLQTLLRADDARRLPPPGELPPAQRIRESALFPPRIRARIERALADFNAHLPDFTDAELTKLTATRHARAALDAGMAALSRVDDHLHAVTGQRNPLVAKLYGVFGDNPTSFAGVLRSLSMAQTEDDTIAALPPDDDRRDLLFTPVIRDAVDAALTTLRALHTDKQAARGALSRGHATRHLCIDEAAAVIAIARQHLYANLPDRKLDRHLHDYGFRPIHTSRRRTPAATPAPLPSPLPLPSASLPSPLPSRPLSLSSPFPSPPSLPPPPPSPAPSAPPPSPEPSYLPLIPPQTARPDPVETDAEGPRALPAAHPDSPAARDEARPLVQARPGGEQPGSPRKHRPRARARLAEAPLRSTGFEDPGHGPRGAPPGSPAGDPGLRVLPA</sequence>
<reference evidence="2 3" key="1">
    <citation type="submission" date="2013-05" db="EMBL/GenBank/DDBJ databases">
        <title>Genome assembly of Chondromyces apiculatus DSM 436.</title>
        <authorList>
            <person name="Sharma G."/>
            <person name="Khatri I."/>
            <person name="Kaur C."/>
            <person name="Mayilraj S."/>
            <person name="Subramanian S."/>
        </authorList>
    </citation>
    <scope>NUCLEOTIDE SEQUENCE [LARGE SCALE GENOMIC DNA]</scope>
    <source>
        <strain evidence="2 3">DSM 436</strain>
    </source>
</reference>
<accession>A0A017SSN3</accession>
<feature type="compositionally biased region" description="Pro residues" evidence="1">
    <location>
        <begin position="273"/>
        <end position="304"/>
    </location>
</feature>
<dbReference type="PRINTS" id="PR01217">
    <property type="entry name" value="PRICHEXTENSN"/>
</dbReference>
<evidence type="ECO:0000313" key="3">
    <source>
        <dbReference type="Proteomes" id="UP000019678"/>
    </source>
</evidence>
<evidence type="ECO:0000256" key="1">
    <source>
        <dbReference type="SAM" id="MobiDB-lite"/>
    </source>
</evidence>
<protein>
    <submittedName>
        <fullName evidence="2">Uncharacterized protein</fullName>
    </submittedName>
</protein>
<dbReference type="STRING" id="1192034.CAP_1855"/>
<gene>
    <name evidence="2" type="ORF">CAP_1855</name>
</gene>
<feature type="compositionally biased region" description="Low complexity" evidence="1">
    <location>
        <begin position="254"/>
        <end position="272"/>
    </location>
</feature>
<proteinExistence type="predicted"/>
<name>A0A017SSN3_9BACT</name>
<dbReference type="AlphaFoldDB" id="A0A017SSN3"/>
<feature type="compositionally biased region" description="Pro residues" evidence="1">
    <location>
        <begin position="243"/>
        <end position="253"/>
    </location>
</feature>